<accession>A0A0B6XYX5</accession>
<dbReference type="EMBL" id="HACG01002239">
    <property type="protein sequence ID" value="CEK49104.1"/>
    <property type="molecule type" value="Transcribed_RNA"/>
</dbReference>
<sequence length="133" mass="15156">MEQDPDDTENILIKKESEVLTDTSLIILAKGIGKESLKGLELAMYLNIPTTRIITIINNSTTNFLTNEGSENDRIAVTSQCVLLWKKMTKDSKTKEKVHDMERALREIGKPELADLFIEHHQNNLELTNDIFE</sequence>
<proteinExistence type="predicted"/>
<dbReference type="Gene3D" id="1.10.533.10">
    <property type="entry name" value="Death Domain, Fas"/>
    <property type="match status" value="1"/>
</dbReference>
<evidence type="ECO:0008006" key="2">
    <source>
        <dbReference type="Google" id="ProtNLM"/>
    </source>
</evidence>
<dbReference type="InterPro" id="IPR011029">
    <property type="entry name" value="DEATH-like_dom_sf"/>
</dbReference>
<gene>
    <name evidence="1" type="primary">ORF6424</name>
</gene>
<dbReference type="AlphaFoldDB" id="A0A0B6XYX5"/>
<name>A0A0B6XYX5_9EUPU</name>
<protein>
    <recommendedName>
        <fullName evidence="2">Death domain-containing protein</fullName>
    </recommendedName>
</protein>
<organism evidence="1">
    <name type="scientific">Arion vulgaris</name>
    <dbReference type="NCBI Taxonomy" id="1028688"/>
    <lineage>
        <taxon>Eukaryota</taxon>
        <taxon>Metazoa</taxon>
        <taxon>Spiralia</taxon>
        <taxon>Lophotrochozoa</taxon>
        <taxon>Mollusca</taxon>
        <taxon>Gastropoda</taxon>
        <taxon>Heterobranchia</taxon>
        <taxon>Euthyneura</taxon>
        <taxon>Panpulmonata</taxon>
        <taxon>Eupulmonata</taxon>
        <taxon>Stylommatophora</taxon>
        <taxon>Helicina</taxon>
        <taxon>Arionoidea</taxon>
        <taxon>Arionidae</taxon>
        <taxon>Arion</taxon>
    </lineage>
</organism>
<reference evidence="1" key="1">
    <citation type="submission" date="2014-12" db="EMBL/GenBank/DDBJ databases">
        <title>Insight into the proteome of Arion vulgaris.</title>
        <authorList>
            <person name="Aradska J."/>
            <person name="Bulat T."/>
            <person name="Smidak R."/>
            <person name="Sarate P."/>
            <person name="Gangsoo J."/>
            <person name="Sialana F."/>
            <person name="Bilban M."/>
            <person name="Lubec G."/>
        </authorList>
    </citation>
    <scope>NUCLEOTIDE SEQUENCE</scope>
    <source>
        <tissue evidence="1">Skin</tissue>
    </source>
</reference>
<evidence type="ECO:0000313" key="1">
    <source>
        <dbReference type="EMBL" id="CEK49104.1"/>
    </source>
</evidence>